<keyword evidence="2" id="KW-1185">Reference proteome</keyword>
<evidence type="ECO:0000313" key="1">
    <source>
        <dbReference type="EMBL" id="KAF1998744.1"/>
    </source>
</evidence>
<name>A0A6A5WCV7_9PLEO</name>
<organism evidence="1 2">
    <name type="scientific">Amniculicola lignicola CBS 123094</name>
    <dbReference type="NCBI Taxonomy" id="1392246"/>
    <lineage>
        <taxon>Eukaryota</taxon>
        <taxon>Fungi</taxon>
        <taxon>Dikarya</taxon>
        <taxon>Ascomycota</taxon>
        <taxon>Pezizomycotina</taxon>
        <taxon>Dothideomycetes</taxon>
        <taxon>Pleosporomycetidae</taxon>
        <taxon>Pleosporales</taxon>
        <taxon>Amniculicolaceae</taxon>
        <taxon>Amniculicola</taxon>
    </lineage>
</organism>
<dbReference type="Proteomes" id="UP000799779">
    <property type="component" value="Unassembled WGS sequence"/>
</dbReference>
<dbReference type="EMBL" id="ML977601">
    <property type="protein sequence ID" value="KAF1998744.1"/>
    <property type="molecule type" value="Genomic_DNA"/>
</dbReference>
<reference evidence="1" key="1">
    <citation type="journal article" date="2020" name="Stud. Mycol.">
        <title>101 Dothideomycetes genomes: a test case for predicting lifestyles and emergence of pathogens.</title>
        <authorList>
            <person name="Haridas S."/>
            <person name="Albert R."/>
            <person name="Binder M."/>
            <person name="Bloem J."/>
            <person name="Labutti K."/>
            <person name="Salamov A."/>
            <person name="Andreopoulos B."/>
            <person name="Baker S."/>
            <person name="Barry K."/>
            <person name="Bills G."/>
            <person name="Bluhm B."/>
            <person name="Cannon C."/>
            <person name="Castanera R."/>
            <person name="Culley D."/>
            <person name="Daum C."/>
            <person name="Ezra D."/>
            <person name="Gonzalez J."/>
            <person name="Henrissat B."/>
            <person name="Kuo A."/>
            <person name="Liang C."/>
            <person name="Lipzen A."/>
            <person name="Lutzoni F."/>
            <person name="Magnuson J."/>
            <person name="Mondo S."/>
            <person name="Nolan M."/>
            <person name="Ohm R."/>
            <person name="Pangilinan J."/>
            <person name="Park H.-J."/>
            <person name="Ramirez L."/>
            <person name="Alfaro M."/>
            <person name="Sun H."/>
            <person name="Tritt A."/>
            <person name="Yoshinaga Y."/>
            <person name="Zwiers L.-H."/>
            <person name="Turgeon B."/>
            <person name="Goodwin S."/>
            <person name="Spatafora J."/>
            <person name="Crous P."/>
            <person name="Grigoriev I."/>
        </authorList>
    </citation>
    <scope>NUCLEOTIDE SEQUENCE</scope>
    <source>
        <strain evidence="1">CBS 123094</strain>
    </source>
</reference>
<accession>A0A6A5WCV7</accession>
<dbReference type="OrthoDB" id="432970at2759"/>
<sequence length="293" mass="33722">MSDAATPVVAARMQMLAELFKIMPNWMMGPTIQKFDAWSPEEFRTSIPYLTEDEAIRSYYHDLSYRASLYRLDVYKDIVGTDWLSLIRERDSCLYNALLLRNTCSWAAYSCKDLITPILGNHVAEVKWLQVIPNPALVTFLFGIGEKKQIRGYRHDILMVKTHDGPRYAFDPTGAQFGQNQSVMEWEEYIRDHTLEGFVPEVADHAMMSAGITMMRPREARATELLHQAYHHYRQTSGVSDASLLSNDEFATHFGRFTAFFEKVIEEANTRRLLTSYIPCPGLNNRVLRDCTT</sequence>
<proteinExistence type="predicted"/>
<gene>
    <name evidence="1" type="ORF">P154DRAFT_564495</name>
</gene>
<dbReference type="AlphaFoldDB" id="A0A6A5WCV7"/>
<evidence type="ECO:0000313" key="2">
    <source>
        <dbReference type="Proteomes" id="UP000799779"/>
    </source>
</evidence>
<protein>
    <submittedName>
        <fullName evidence="1">Uncharacterized protein</fullName>
    </submittedName>
</protein>